<dbReference type="InterPro" id="IPR022687">
    <property type="entry name" value="HTH_DTXR"/>
</dbReference>
<proteinExistence type="inferred from homology"/>
<dbReference type="InterPro" id="IPR001367">
    <property type="entry name" value="Fe_dep_repressor"/>
</dbReference>
<organism evidence="15 16">
    <name type="scientific">Novipirellula rosea</name>
    <dbReference type="NCBI Taxonomy" id="1031540"/>
    <lineage>
        <taxon>Bacteria</taxon>
        <taxon>Pseudomonadati</taxon>
        <taxon>Planctomycetota</taxon>
        <taxon>Planctomycetia</taxon>
        <taxon>Pirellulales</taxon>
        <taxon>Pirellulaceae</taxon>
        <taxon>Novipirellula</taxon>
    </lineage>
</organism>
<evidence type="ECO:0000256" key="10">
    <source>
        <dbReference type="ARBA" id="ARBA00023163"/>
    </source>
</evidence>
<evidence type="ECO:0000259" key="14">
    <source>
        <dbReference type="PROSITE" id="PS50944"/>
    </source>
</evidence>
<evidence type="ECO:0000313" key="15">
    <source>
        <dbReference type="EMBL" id="GAA4469734.1"/>
    </source>
</evidence>
<keyword evidence="5" id="KW-0963">Cytoplasm</keyword>
<comment type="subcellular location">
    <subcellularLocation>
        <location evidence="1">Cytoplasm</location>
    </subcellularLocation>
</comment>
<evidence type="ECO:0000256" key="12">
    <source>
        <dbReference type="ARBA" id="ARBA00025185"/>
    </source>
</evidence>
<dbReference type="Gene3D" id="1.10.10.10">
    <property type="entry name" value="Winged helix-like DNA-binding domain superfamily/Winged helix DNA-binding domain"/>
    <property type="match status" value="1"/>
</dbReference>
<dbReference type="NCBIfam" id="NF008273">
    <property type="entry name" value="PRK11050.1"/>
    <property type="match status" value="1"/>
</dbReference>
<evidence type="ECO:0000256" key="4">
    <source>
        <dbReference type="ARBA" id="ARBA00022386"/>
    </source>
</evidence>
<evidence type="ECO:0000256" key="8">
    <source>
        <dbReference type="ARBA" id="ARBA00023125"/>
    </source>
</evidence>
<evidence type="ECO:0000256" key="3">
    <source>
        <dbReference type="ARBA" id="ARBA00011738"/>
    </source>
</evidence>
<comment type="subunit">
    <text evidence="3">Homodimer.</text>
</comment>
<reference evidence="16" key="1">
    <citation type="journal article" date="2019" name="Int. J. Syst. Evol. Microbiol.">
        <title>The Global Catalogue of Microorganisms (GCM) 10K type strain sequencing project: providing services to taxonomists for standard genome sequencing and annotation.</title>
        <authorList>
            <consortium name="The Broad Institute Genomics Platform"/>
            <consortium name="The Broad Institute Genome Sequencing Center for Infectious Disease"/>
            <person name="Wu L."/>
            <person name="Ma J."/>
        </authorList>
    </citation>
    <scope>NUCLEOTIDE SEQUENCE [LARGE SCALE GENOMIC DNA]</scope>
    <source>
        <strain evidence="16">JCM 17759</strain>
    </source>
</reference>
<dbReference type="InterPro" id="IPR036390">
    <property type="entry name" value="WH_DNA-bd_sf"/>
</dbReference>
<comment type="function">
    <text evidence="12">In the presence of manganese, represses expression of mntH and mntS. Up-regulates expression of mntP.</text>
</comment>
<evidence type="ECO:0000256" key="13">
    <source>
        <dbReference type="ARBA" id="ARBA00032593"/>
    </source>
</evidence>
<dbReference type="Pfam" id="PF01325">
    <property type="entry name" value="Fe_dep_repress"/>
    <property type="match status" value="1"/>
</dbReference>
<evidence type="ECO:0000313" key="16">
    <source>
        <dbReference type="Proteomes" id="UP001500840"/>
    </source>
</evidence>
<evidence type="ECO:0000256" key="11">
    <source>
        <dbReference type="ARBA" id="ARBA00023211"/>
    </source>
</evidence>
<comment type="similarity">
    <text evidence="2">Belongs to the DtxR/MntR family.</text>
</comment>
<evidence type="ECO:0000256" key="6">
    <source>
        <dbReference type="ARBA" id="ARBA00022491"/>
    </source>
</evidence>
<dbReference type="InterPro" id="IPR022689">
    <property type="entry name" value="Iron_dep_repressor"/>
</dbReference>
<keyword evidence="9" id="KW-0010">Activator</keyword>
<dbReference type="InterPro" id="IPR036388">
    <property type="entry name" value="WH-like_DNA-bd_sf"/>
</dbReference>
<dbReference type="SMART" id="SM00529">
    <property type="entry name" value="HTH_DTXR"/>
    <property type="match status" value="1"/>
</dbReference>
<dbReference type="PROSITE" id="PS50944">
    <property type="entry name" value="HTH_DTXR"/>
    <property type="match status" value="1"/>
</dbReference>
<dbReference type="Gene3D" id="1.10.60.10">
    <property type="entry name" value="Iron dependent repressor, metal binding and dimerisation domain"/>
    <property type="match status" value="1"/>
</dbReference>
<dbReference type="InterPro" id="IPR036421">
    <property type="entry name" value="Fe_dep_repressor_sf"/>
</dbReference>
<gene>
    <name evidence="15" type="primary">mntR_1</name>
    <name evidence="15" type="ORF">GCM10023156_62210</name>
</gene>
<dbReference type="Proteomes" id="UP001500840">
    <property type="component" value="Unassembled WGS sequence"/>
</dbReference>
<keyword evidence="16" id="KW-1185">Reference proteome</keyword>
<comment type="caution">
    <text evidence="15">The sequence shown here is derived from an EMBL/GenBank/DDBJ whole genome shotgun (WGS) entry which is preliminary data.</text>
</comment>
<dbReference type="PANTHER" id="PTHR33238">
    <property type="entry name" value="IRON (METAL) DEPENDENT REPRESSOR, DTXR FAMILY"/>
    <property type="match status" value="1"/>
</dbReference>
<dbReference type="InterPro" id="IPR050536">
    <property type="entry name" value="DtxR_MntR_Metal-Reg"/>
</dbReference>
<evidence type="ECO:0000256" key="9">
    <source>
        <dbReference type="ARBA" id="ARBA00023159"/>
    </source>
</evidence>
<dbReference type="SUPFAM" id="SSF46785">
    <property type="entry name" value="Winged helix' DNA-binding domain"/>
    <property type="match status" value="1"/>
</dbReference>
<sequence length="121" mass="13287">MAEDYVEAIADAIAERGACRAVDLVSHFDVTHATVNNTVARLKRDGLASTEPYGPIELTPAGRRLANKCRDRHQTVQAFLLKLGVSETIAALDAEGMEHHASKETLAAMRRVLKHGWPKEK</sequence>
<evidence type="ECO:0000256" key="7">
    <source>
        <dbReference type="ARBA" id="ARBA00023015"/>
    </source>
</evidence>
<evidence type="ECO:0000256" key="1">
    <source>
        <dbReference type="ARBA" id="ARBA00004496"/>
    </source>
</evidence>
<keyword evidence="10" id="KW-0804">Transcription</keyword>
<name>A0ABP8NRQ8_9BACT</name>
<dbReference type="Pfam" id="PF02742">
    <property type="entry name" value="Fe_dep_repr_C"/>
    <property type="match status" value="1"/>
</dbReference>
<keyword evidence="11" id="KW-0464">Manganese</keyword>
<protein>
    <recommendedName>
        <fullName evidence="4">Transcriptional regulator MntR</fullName>
    </recommendedName>
    <alternativeName>
        <fullName evidence="13">Manganese transport regulator</fullName>
    </alternativeName>
</protein>
<evidence type="ECO:0000256" key="2">
    <source>
        <dbReference type="ARBA" id="ARBA00007871"/>
    </source>
</evidence>
<keyword evidence="6" id="KW-0678">Repressor</keyword>
<keyword evidence="7" id="KW-0805">Transcription regulation</keyword>
<feature type="domain" description="HTH dtxR-type" evidence="14">
    <location>
        <begin position="1"/>
        <end position="59"/>
    </location>
</feature>
<keyword evidence="8" id="KW-0238">DNA-binding</keyword>
<evidence type="ECO:0000256" key="5">
    <source>
        <dbReference type="ARBA" id="ARBA00022490"/>
    </source>
</evidence>
<dbReference type="SUPFAM" id="SSF47979">
    <property type="entry name" value="Iron-dependent repressor protein, dimerization domain"/>
    <property type="match status" value="1"/>
</dbReference>
<dbReference type="PANTHER" id="PTHR33238:SF11">
    <property type="entry name" value="TRANSCRIPTIONAL REGULATOR MNTR"/>
    <property type="match status" value="1"/>
</dbReference>
<accession>A0ABP8NRQ8</accession>
<dbReference type="EMBL" id="BAABGA010000107">
    <property type="protein sequence ID" value="GAA4469734.1"/>
    <property type="molecule type" value="Genomic_DNA"/>
</dbReference>